<name>A0AAP0JQ71_9MAGN</name>
<sequence>MAIEDVDPSGVMRKARNSLRREVDRSNRLSMTEEEKQRRRSRQRQLYREKKRRIQRMQLEGAHVDEEQTVSDPELLAEIMEIREAVEEVANPPALQQIQFQVKGSLDHWSKSFENAFKKRKFEEAITSIQRMTYYGRINEEIMRKL</sequence>
<gene>
    <name evidence="9" type="ORF">Sjap_007546</name>
</gene>
<dbReference type="SUPFAM" id="SSF47144">
    <property type="entry name" value="HSC20 (HSCB), C-terminal oligomerisation domain"/>
    <property type="match status" value="1"/>
</dbReference>
<proteinExistence type="inferred from homology"/>
<keyword evidence="10" id="KW-1185">Reference proteome</keyword>
<dbReference type="GO" id="GO:0051259">
    <property type="term" value="P:protein complex oligomerization"/>
    <property type="evidence" value="ECO:0007669"/>
    <property type="project" value="InterPro"/>
</dbReference>
<dbReference type="EMBL" id="JBBNAE010000003">
    <property type="protein sequence ID" value="KAK9136952.1"/>
    <property type="molecule type" value="Genomic_DNA"/>
</dbReference>
<dbReference type="Pfam" id="PF07743">
    <property type="entry name" value="HSCB_C"/>
    <property type="match status" value="1"/>
</dbReference>
<comment type="subcellular location">
    <subcellularLocation>
        <location evidence="2">Cytoplasm</location>
    </subcellularLocation>
    <subcellularLocation>
        <location evidence="1">Mitochondrion</location>
    </subcellularLocation>
</comment>
<dbReference type="FunFam" id="1.20.1280.20:FF:000002">
    <property type="entry name" value="HscB mitochondrial iron-sulfur cluster co-chaperone"/>
    <property type="match status" value="1"/>
</dbReference>
<dbReference type="AlphaFoldDB" id="A0AAP0JQ71"/>
<dbReference type="Proteomes" id="UP001417504">
    <property type="component" value="Unassembled WGS sequence"/>
</dbReference>
<dbReference type="Gene3D" id="1.20.1280.20">
    <property type="entry name" value="HscB, C-terminal domain"/>
    <property type="match status" value="1"/>
</dbReference>
<evidence type="ECO:0000313" key="10">
    <source>
        <dbReference type="Proteomes" id="UP001417504"/>
    </source>
</evidence>
<evidence type="ECO:0000256" key="1">
    <source>
        <dbReference type="ARBA" id="ARBA00004173"/>
    </source>
</evidence>
<evidence type="ECO:0000259" key="8">
    <source>
        <dbReference type="Pfam" id="PF07743"/>
    </source>
</evidence>
<evidence type="ECO:0000256" key="7">
    <source>
        <dbReference type="SAM" id="MobiDB-lite"/>
    </source>
</evidence>
<protein>
    <recommendedName>
        <fullName evidence="8">Co-chaperone HscB C-terminal oligomerisation domain-containing protein</fullName>
    </recommendedName>
</protein>
<dbReference type="GO" id="GO:0001671">
    <property type="term" value="F:ATPase activator activity"/>
    <property type="evidence" value="ECO:0007669"/>
    <property type="project" value="InterPro"/>
</dbReference>
<dbReference type="GO" id="GO:0044571">
    <property type="term" value="P:[2Fe-2S] cluster assembly"/>
    <property type="evidence" value="ECO:0007669"/>
    <property type="project" value="InterPro"/>
</dbReference>
<comment type="caution">
    <text evidence="9">The sequence shown here is derived from an EMBL/GenBank/DDBJ whole genome shotgun (WGS) entry which is preliminary data.</text>
</comment>
<keyword evidence="6" id="KW-0143">Chaperone</keyword>
<evidence type="ECO:0000256" key="2">
    <source>
        <dbReference type="ARBA" id="ARBA00004496"/>
    </source>
</evidence>
<dbReference type="GO" id="GO:0005739">
    <property type="term" value="C:mitochondrion"/>
    <property type="evidence" value="ECO:0007669"/>
    <property type="project" value="UniProtKB-SubCell"/>
</dbReference>
<evidence type="ECO:0000256" key="3">
    <source>
        <dbReference type="ARBA" id="ARBA00010476"/>
    </source>
</evidence>
<feature type="compositionally biased region" description="Basic and acidic residues" evidence="7">
    <location>
        <begin position="19"/>
        <end position="37"/>
    </location>
</feature>
<dbReference type="PANTHER" id="PTHR14021:SF15">
    <property type="entry name" value="IRON-SULFUR CLUSTER CO-CHAPERONE PROTEIN HSCB"/>
    <property type="match status" value="1"/>
</dbReference>
<dbReference type="InterPro" id="IPR036386">
    <property type="entry name" value="HscB_C_sf"/>
</dbReference>
<keyword evidence="4" id="KW-0963">Cytoplasm</keyword>
<reference evidence="9 10" key="1">
    <citation type="submission" date="2024-01" db="EMBL/GenBank/DDBJ databases">
        <title>Genome assemblies of Stephania.</title>
        <authorList>
            <person name="Yang L."/>
        </authorList>
    </citation>
    <scope>NUCLEOTIDE SEQUENCE [LARGE SCALE GENOMIC DNA]</scope>
    <source>
        <strain evidence="9">QJT</strain>
        <tissue evidence="9">Leaf</tissue>
    </source>
</reference>
<comment type="similarity">
    <text evidence="3">Belongs to the HscB family.</text>
</comment>
<feature type="region of interest" description="Disordered" evidence="7">
    <location>
        <begin position="1"/>
        <end position="50"/>
    </location>
</feature>
<dbReference type="GO" id="GO:0051087">
    <property type="term" value="F:protein-folding chaperone binding"/>
    <property type="evidence" value="ECO:0007669"/>
    <property type="project" value="InterPro"/>
</dbReference>
<dbReference type="InterPro" id="IPR009073">
    <property type="entry name" value="HscB_oligo_C"/>
</dbReference>
<evidence type="ECO:0000313" key="9">
    <source>
        <dbReference type="EMBL" id="KAK9136952.1"/>
    </source>
</evidence>
<organism evidence="9 10">
    <name type="scientific">Stephania japonica</name>
    <dbReference type="NCBI Taxonomy" id="461633"/>
    <lineage>
        <taxon>Eukaryota</taxon>
        <taxon>Viridiplantae</taxon>
        <taxon>Streptophyta</taxon>
        <taxon>Embryophyta</taxon>
        <taxon>Tracheophyta</taxon>
        <taxon>Spermatophyta</taxon>
        <taxon>Magnoliopsida</taxon>
        <taxon>Ranunculales</taxon>
        <taxon>Menispermaceae</taxon>
        <taxon>Menispermoideae</taxon>
        <taxon>Cissampelideae</taxon>
        <taxon>Stephania</taxon>
    </lineage>
</organism>
<feature type="compositionally biased region" description="Basic residues" evidence="7">
    <location>
        <begin position="38"/>
        <end position="50"/>
    </location>
</feature>
<evidence type="ECO:0000256" key="5">
    <source>
        <dbReference type="ARBA" id="ARBA00023128"/>
    </source>
</evidence>
<dbReference type="PANTHER" id="PTHR14021">
    <property type="entry name" value="IRON-SULFUR CLUSTER CO-CHAPERONE PROTEIN HSCB"/>
    <property type="match status" value="1"/>
</dbReference>
<evidence type="ECO:0000256" key="6">
    <source>
        <dbReference type="ARBA" id="ARBA00023186"/>
    </source>
</evidence>
<accession>A0AAP0JQ71</accession>
<dbReference type="InterPro" id="IPR004640">
    <property type="entry name" value="HscB"/>
</dbReference>
<keyword evidence="5" id="KW-0496">Mitochondrion</keyword>
<feature type="domain" description="Co-chaperone HscB C-terminal oligomerisation" evidence="8">
    <location>
        <begin position="72"/>
        <end position="142"/>
    </location>
</feature>
<evidence type="ECO:0000256" key="4">
    <source>
        <dbReference type="ARBA" id="ARBA00022490"/>
    </source>
</evidence>